<organism evidence="10 11">
    <name type="scientific">Cylicocyclus nassatus</name>
    <name type="common">Nematode worm</name>
    <dbReference type="NCBI Taxonomy" id="53992"/>
    <lineage>
        <taxon>Eukaryota</taxon>
        <taxon>Metazoa</taxon>
        <taxon>Ecdysozoa</taxon>
        <taxon>Nematoda</taxon>
        <taxon>Chromadorea</taxon>
        <taxon>Rhabditida</taxon>
        <taxon>Rhabditina</taxon>
        <taxon>Rhabditomorpha</taxon>
        <taxon>Strongyloidea</taxon>
        <taxon>Strongylidae</taxon>
        <taxon>Cylicocyclus</taxon>
    </lineage>
</organism>
<evidence type="ECO:0000256" key="8">
    <source>
        <dbReference type="SAM" id="Phobius"/>
    </source>
</evidence>
<dbReference type="Pfam" id="PF03764">
    <property type="entry name" value="EFG_IV"/>
    <property type="match status" value="1"/>
</dbReference>
<evidence type="ECO:0000256" key="6">
    <source>
        <dbReference type="ARBA" id="ARBA00023134"/>
    </source>
</evidence>
<keyword evidence="3 7" id="KW-0251">Elongation factor</keyword>
<dbReference type="InterPro" id="IPR004161">
    <property type="entry name" value="EFTu-like_2"/>
</dbReference>
<dbReference type="GO" id="GO:0070125">
    <property type="term" value="P:mitochondrial translational elongation"/>
    <property type="evidence" value="ECO:0007669"/>
    <property type="project" value="UniProtKB-UniRule"/>
</dbReference>
<keyword evidence="8" id="KW-1133">Transmembrane helix</keyword>
<dbReference type="InterPro" id="IPR031157">
    <property type="entry name" value="G_TR_CS"/>
</dbReference>
<dbReference type="CDD" id="cd04091">
    <property type="entry name" value="mtEFG1_II_like"/>
    <property type="match status" value="1"/>
</dbReference>
<evidence type="ECO:0000256" key="4">
    <source>
        <dbReference type="ARBA" id="ARBA00022917"/>
    </source>
</evidence>
<dbReference type="Gene3D" id="3.30.230.10">
    <property type="match status" value="1"/>
</dbReference>
<protein>
    <recommendedName>
        <fullName evidence="7">Elongation factor G, mitochondrial</fullName>
        <shortName evidence="7">EF-Gmt</shortName>
    </recommendedName>
    <alternativeName>
        <fullName evidence="7">Elongation factor G 1, mitochondrial</fullName>
        <shortName evidence="7">mEF-G 1</shortName>
    </alternativeName>
    <alternativeName>
        <fullName evidence="7">Elongation factor G1</fullName>
    </alternativeName>
</protein>
<dbReference type="SUPFAM" id="SSF52540">
    <property type="entry name" value="P-loop containing nucleoside triphosphate hydrolases"/>
    <property type="match status" value="1"/>
</dbReference>
<dbReference type="InterPro" id="IPR000795">
    <property type="entry name" value="T_Tr_GTP-bd_dom"/>
</dbReference>
<dbReference type="InterPro" id="IPR005225">
    <property type="entry name" value="Small_GTP-bd"/>
</dbReference>
<dbReference type="PRINTS" id="PR00315">
    <property type="entry name" value="ELONGATNFCT"/>
</dbReference>
<evidence type="ECO:0000313" key="10">
    <source>
        <dbReference type="EMBL" id="CAJ0589481.1"/>
    </source>
</evidence>
<evidence type="ECO:0000256" key="3">
    <source>
        <dbReference type="ARBA" id="ARBA00022768"/>
    </source>
</evidence>
<evidence type="ECO:0000256" key="5">
    <source>
        <dbReference type="ARBA" id="ARBA00023128"/>
    </source>
</evidence>
<dbReference type="InterPro" id="IPR014721">
    <property type="entry name" value="Ribsml_uS5_D2-typ_fold_subgr"/>
</dbReference>
<evidence type="ECO:0000256" key="2">
    <source>
        <dbReference type="ARBA" id="ARBA00022741"/>
    </source>
</evidence>
<dbReference type="HAMAP" id="MF_00054_B">
    <property type="entry name" value="EF_G_EF_2_B"/>
    <property type="match status" value="1"/>
</dbReference>
<evidence type="ECO:0000259" key="9">
    <source>
        <dbReference type="PROSITE" id="PS51722"/>
    </source>
</evidence>
<dbReference type="PROSITE" id="PS51722">
    <property type="entry name" value="G_TR_2"/>
    <property type="match status" value="1"/>
</dbReference>
<dbReference type="CDD" id="cd16262">
    <property type="entry name" value="EFG_III"/>
    <property type="match status" value="1"/>
</dbReference>
<dbReference type="Gene3D" id="3.40.30.10">
    <property type="entry name" value="Glutaredoxin"/>
    <property type="match status" value="2"/>
</dbReference>
<dbReference type="InterPro" id="IPR000640">
    <property type="entry name" value="EFG_V-like"/>
</dbReference>
<dbReference type="SUPFAM" id="SSF50447">
    <property type="entry name" value="Translation proteins"/>
    <property type="match status" value="1"/>
</dbReference>
<comment type="caution">
    <text evidence="10">The sequence shown here is derived from an EMBL/GenBank/DDBJ whole genome shotgun (WGS) entry which is preliminary data.</text>
</comment>
<gene>
    <name evidence="10" type="ORF">CYNAS_LOCUS1464</name>
</gene>
<keyword evidence="6 7" id="KW-0342">GTP-binding</keyword>
<keyword evidence="11" id="KW-1185">Reference proteome</keyword>
<dbReference type="InterPro" id="IPR027417">
    <property type="entry name" value="P-loop_NTPase"/>
</dbReference>
<dbReference type="InterPro" id="IPR004540">
    <property type="entry name" value="Transl_elong_EFG/EF2"/>
</dbReference>
<dbReference type="InterPro" id="IPR035647">
    <property type="entry name" value="EFG_III/V"/>
</dbReference>
<feature type="binding site" evidence="7">
    <location>
        <begin position="815"/>
        <end position="819"/>
    </location>
    <ligand>
        <name>GTP</name>
        <dbReference type="ChEBI" id="CHEBI:37565"/>
    </ligand>
</feature>
<comment type="similarity">
    <text evidence="1">Belongs to the TRAFAC class translation factor GTPase superfamily. Classic translation factor GTPase family. EF-G/EF-2 subfamily.</text>
</comment>
<evidence type="ECO:0000313" key="11">
    <source>
        <dbReference type="Proteomes" id="UP001176961"/>
    </source>
</evidence>
<dbReference type="InterPro" id="IPR041095">
    <property type="entry name" value="EFG_II"/>
</dbReference>
<feature type="domain" description="Tr-type G" evidence="9">
    <location>
        <begin position="775"/>
        <end position="1016"/>
    </location>
</feature>
<dbReference type="GO" id="GO:0005759">
    <property type="term" value="C:mitochondrial matrix"/>
    <property type="evidence" value="ECO:0007669"/>
    <property type="project" value="UniProtKB-ARBA"/>
</dbReference>
<comment type="function">
    <text evidence="7">Mitochondrial GTPase that catalyzes the GTP-dependent ribosomal translocation step during translation elongation. During this step, the ribosome changes from the pre-translocational (PRE) to the post-translocational (POST) state as the newly formed A-site-bound peptidyl-tRNA and P-site-bound deacylated tRNA move to the P and E sites, respectively. Catalyzes the coordinated movement of the two tRNA molecules, the mRNA and conformational changes in the ribosome.</text>
</comment>
<feature type="transmembrane region" description="Helical" evidence="8">
    <location>
        <begin position="85"/>
        <end position="102"/>
    </location>
</feature>
<comment type="subcellular location">
    <subcellularLocation>
        <location evidence="7">Mitochondrion</location>
    </subcellularLocation>
</comment>
<dbReference type="FunFam" id="2.40.30.10:FF:000022">
    <property type="entry name" value="Elongation factor G, mitochondrial"/>
    <property type="match status" value="1"/>
</dbReference>
<dbReference type="InterPro" id="IPR020568">
    <property type="entry name" value="Ribosomal_Su5_D2-typ_SF"/>
</dbReference>
<dbReference type="InterPro" id="IPR009000">
    <property type="entry name" value="Transl_B-barrel_sf"/>
</dbReference>
<dbReference type="Pfam" id="PF00679">
    <property type="entry name" value="EFG_C"/>
    <property type="match status" value="1"/>
</dbReference>
<dbReference type="PROSITE" id="PS00301">
    <property type="entry name" value="G_TR_1"/>
    <property type="match status" value="1"/>
</dbReference>
<dbReference type="InterPro" id="IPR009022">
    <property type="entry name" value="EFG_III"/>
</dbReference>
<dbReference type="NCBIfam" id="TIGR00231">
    <property type="entry name" value="small_GTP"/>
    <property type="match status" value="1"/>
</dbReference>
<dbReference type="Gene3D" id="2.40.30.10">
    <property type="entry name" value="Translation factors"/>
    <property type="match status" value="1"/>
</dbReference>
<keyword evidence="8" id="KW-0472">Membrane</keyword>
<dbReference type="Gene3D" id="3.40.50.300">
    <property type="entry name" value="P-loop containing nucleotide triphosphate hydrolases"/>
    <property type="match status" value="1"/>
</dbReference>
<sequence length="1458" mass="165893">MGHFSDSVQKDEAFEDFVNKLTKDIVEDAILDAAFHRSEDSNESEDSDELYLPSKAQHFKTGAPLDVRIVDFFFKAFTPRNMAKYLVFLLALMLSDTLWNFIADVYSRPTILKPKGPRPFFSNSSNTYLTDYYTGEFRPDRAIQHTNLLVAMYYAPWSYHSQRLRHPFEVVALMLRNHRDIRIVGVNCWTTGGDCRKAYKIFQYPIIVAYSSSVHSVYQGEHSTDHLYRWIVNVRNPLRRVDRMTELDSLKKNYHTLVVGYFPFKDMHTPEGYRVFAAAGMMLMTGTPEDDSTCFVTVTRNELAHQLGMRFEGDIQLYIAEGHVYSWPFTKSKTAENLVEWVREKRAEVAPVRWIHFNRNTELMTAQFWHLLNKSSVLLLITPLTRIYRAQPDVTLFSELAKEYCNCEQESILRMSHDPVTTSTPSLHDELLKDKQACAEATEGIVKMDSCCRSLLPSVDWNMACASSAKYHWEDEEKRSEEAESEGRRRRSHWTEEVLAATNQCIAVRNGSLRANAVLLRCCANYEEFSQLELTRVQKSVSSHNLHAREVKVADLCMRGRLHEYMKYPTINETFGEHSSTYLHTNLSVRGLACSDNRNTLRFAVLDSLHYSYFLEKWGLNDTNLPAVVAITSRLGLFSIMDGILSQERLRKFIKDFHSHLLPGHLRSEELNISVNAHRKPDQVHPRTRQKQSLRRLNLEAFHELMSIRVMPFGGLLADIGPCRPWVSPEGELFSKSKTLHGSIYFERVLRMLPNLLPVHLLLLNLLKRLETLVRGKDDVGATMDFMELERQRGITIQSAATYVDWHGTNINIIDTPGHVDFTVEVERALRVLDGAVLVLCGVGGVQSQTFTVNRQLNRYHVPFICFVNKMDRTGANALHALDGLRNKLKHNAALIHLPIGKDSGFRGIVDLIEECSIFYEGKDGLILRRDDVPQDMRAQVKDFRQEMIEHIANGDDAMGEMFLNDENPSAEQIHAAIRRSVIKRTFLPVLLGSALKNKGVQTMIDSVVRYLPNPSEVVNRANIKNGNEEATIILSPDRNNQKPFVGLAFKLEAGRYGQLTYFRVYQGQLNKGDTIYASKDKRRVRVQRLARMHAAEMEETDTVFAGDICAIFGIDCHSGETFCSDPNAQPFCESMHIPEPVVSMSIKPINRKDGDNFIKALTRFTKEDPTFRKHYNAEAKETIVSGMGELHLEIYSQRMKSEFNCPVQLGKPTVAYRESIVKPYKFHYRHKKQTGGQGQFGEIGGVIDPLPAEKNTEVVFSDETFGNDIPKSLLPALKKGLDMIVAEGPLINARIAGINVRLQEGATHAVDSTEIAMINTMQNMMREAFEKAEWMLLEPVMKVEVTAPSDFQGAMVTSLTQRNATIISTDSFEGHTTVVCECPLANMFGYTTLLRSITEGKGEFTMEYARYAPTSEDSQSAVIREWQVAHGIEVAPEKKKGRRVRQDAILILSHEII</sequence>
<dbReference type="PANTHER" id="PTHR43636">
    <property type="entry name" value="ELONGATION FACTOR G, MITOCHONDRIAL"/>
    <property type="match status" value="1"/>
</dbReference>
<reference evidence="10" key="1">
    <citation type="submission" date="2023-07" db="EMBL/GenBank/DDBJ databases">
        <authorList>
            <consortium name="CYATHOMIX"/>
        </authorList>
    </citation>
    <scope>NUCLEOTIDE SEQUENCE</scope>
    <source>
        <strain evidence="10">N/A</strain>
    </source>
</reference>
<dbReference type="SUPFAM" id="SSF52833">
    <property type="entry name" value="Thioredoxin-like"/>
    <property type="match status" value="1"/>
</dbReference>
<dbReference type="FunFam" id="3.30.70.240:FF:000001">
    <property type="entry name" value="Elongation factor G"/>
    <property type="match status" value="1"/>
</dbReference>
<evidence type="ECO:0000256" key="1">
    <source>
        <dbReference type="ARBA" id="ARBA00005870"/>
    </source>
</evidence>
<dbReference type="SUPFAM" id="SSF54211">
    <property type="entry name" value="Ribosomal protein S5 domain 2-like"/>
    <property type="match status" value="1"/>
</dbReference>
<proteinExistence type="inferred from homology"/>
<dbReference type="PANTHER" id="PTHR43636:SF2">
    <property type="entry name" value="ELONGATION FACTOR G, MITOCHONDRIAL"/>
    <property type="match status" value="1"/>
</dbReference>
<dbReference type="SMART" id="SM00838">
    <property type="entry name" value="EFG_C"/>
    <property type="match status" value="1"/>
</dbReference>
<keyword evidence="8" id="KW-0812">Transmembrane</keyword>
<feature type="binding site" evidence="7">
    <location>
        <begin position="869"/>
        <end position="872"/>
    </location>
    <ligand>
        <name>GTP</name>
        <dbReference type="ChEBI" id="CHEBI:37565"/>
    </ligand>
</feature>
<dbReference type="Pfam" id="PF03144">
    <property type="entry name" value="GTP_EFTU_D2"/>
    <property type="match status" value="1"/>
</dbReference>
<dbReference type="EMBL" id="CATQJL010000001">
    <property type="protein sequence ID" value="CAJ0589481.1"/>
    <property type="molecule type" value="Genomic_DNA"/>
</dbReference>
<evidence type="ECO:0000256" key="7">
    <source>
        <dbReference type="HAMAP-Rule" id="MF_03061"/>
    </source>
</evidence>
<dbReference type="FunFam" id="3.40.50.300:FF:000514">
    <property type="entry name" value="Ribosome-releasing factor 2, mitochondrial"/>
    <property type="match status" value="1"/>
</dbReference>
<comment type="pathway">
    <text evidence="7">Protein biosynthesis; polypeptide chain elongation.</text>
</comment>
<dbReference type="GO" id="GO:0003746">
    <property type="term" value="F:translation elongation factor activity"/>
    <property type="evidence" value="ECO:0007669"/>
    <property type="project" value="UniProtKB-UniRule"/>
</dbReference>
<comment type="caution">
    <text evidence="7">Lacks conserved residue(s) required for the propagation of feature annotation.</text>
</comment>
<dbReference type="SMART" id="SM00889">
    <property type="entry name" value="EFG_IV"/>
    <property type="match status" value="1"/>
</dbReference>
<dbReference type="SUPFAM" id="SSF54980">
    <property type="entry name" value="EF-G C-terminal domain-like"/>
    <property type="match status" value="2"/>
</dbReference>
<accession>A0AA36DKN7</accession>
<keyword evidence="4 7" id="KW-0648">Protein biosynthesis</keyword>
<dbReference type="InterPro" id="IPR036249">
    <property type="entry name" value="Thioredoxin-like_sf"/>
</dbReference>
<dbReference type="InterPro" id="IPR005517">
    <property type="entry name" value="Transl_elong_EFG/EF2_IV"/>
</dbReference>
<dbReference type="NCBIfam" id="TIGR00484">
    <property type="entry name" value="EF-G"/>
    <property type="match status" value="1"/>
</dbReference>
<dbReference type="CDD" id="cd01886">
    <property type="entry name" value="EF-G"/>
    <property type="match status" value="1"/>
</dbReference>
<dbReference type="Proteomes" id="UP001176961">
    <property type="component" value="Unassembled WGS sequence"/>
</dbReference>
<comment type="similarity">
    <text evidence="7">Belongs to the GTP-binding elongation factor family. EF-G/EF-2 subfamily.</text>
</comment>
<keyword evidence="2 7" id="KW-0547">Nucleotide-binding</keyword>
<dbReference type="GO" id="GO:0003924">
    <property type="term" value="F:GTPase activity"/>
    <property type="evidence" value="ECO:0007669"/>
    <property type="project" value="UniProtKB-UniRule"/>
</dbReference>
<name>A0AA36DKN7_CYLNA</name>
<dbReference type="FunFam" id="3.30.70.870:FF:000001">
    <property type="entry name" value="Elongation factor G"/>
    <property type="match status" value="1"/>
</dbReference>
<dbReference type="GO" id="GO:0005525">
    <property type="term" value="F:GTP binding"/>
    <property type="evidence" value="ECO:0007669"/>
    <property type="project" value="UniProtKB-UniRule"/>
</dbReference>
<dbReference type="Gene3D" id="3.30.70.870">
    <property type="entry name" value="Elongation Factor G (Translational Gtpase), domain 3"/>
    <property type="match status" value="1"/>
</dbReference>
<dbReference type="Pfam" id="PF14492">
    <property type="entry name" value="EFG_III"/>
    <property type="match status" value="1"/>
</dbReference>
<keyword evidence="5 7" id="KW-0496">Mitochondrion</keyword>
<dbReference type="Pfam" id="PF00009">
    <property type="entry name" value="GTP_EFTU"/>
    <property type="match status" value="1"/>
</dbReference>
<dbReference type="Gene3D" id="3.30.70.240">
    <property type="match status" value="1"/>
</dbReference>